<keyword evidence="1 5" id="KW-0489">Methyltransferase</keyword>
<accession>A0ABW4RSC7</accession>
<protein>
    <submittedName>
        <fullName evidence="5">Class I SAM-dependent methyltransferase</fullName>
        <ecNumber evidence="5">2.1.1.222</ecNumber>
        <ecNumber evidence="5">2.1.1.64</ecNumber>
    </submittedName>
</protein>
<organism evidence="5 6">
    <name type="scientific">Luteococcus peritonei</name>
    <dbReference type="NCBI Taxonomy" id="88874"/>
    <lineage>
        <taxon>Bacteria</taxon>
        <taxon>Bacillati</taxon>
        <taxon>Actinomycetota</taxon>
        <taxon>Actinomycetes</taxon>
        <taxon>Propionibacteriales</taxon>
        <taxon>Propionibacteriaceae</taxon>
        <taxon>Luteococcus</taxon>
    </lineage>
</organism>
<dbReference type="EC" id="2.1.1.64" evidence="5"/>
<dbReference type="GO" id="GO:0102208">
    <property type="term" value="F:2-polyprenyl-6-hydroxyphenol methylase activity"/>
    <property type="evidence" value="ECO:0007669"/>
    <property type="project" value="UniProtKB-EC"/>
</dbReference>
<dbReference type="InterPro" id="IPR041698">
    <property type="entry name" value="Methyltransf_25"/>
</dbReference>
<evidence type="ECO:0000259" key="4">
    <source>
        <dbReference type="Pfam" id="PF13649"/>
    </source>
</evidence>
<keyword evidence="6" id="KW-1185">Reference proteome</keyword>
<dbReference type="PANTHER" id="PTHR43464:SF19">
    <property type="entry name" value="UBIQUINONE BIOSYNTHESIS O-METHYLTRANSFERASE, MITOCHONDRIAL"/>
    <property type="match status" value="1"/>
</dbReference>
<dbReference type="Proteomes" id="UP001597326">
    <property type="component" value="Unassembled WGS sequence"/>
</dbReference>
<dbReference type="EC" id="2.1.1.222" evidence="5"/>
<dbReference type="GO" id="GO:0061542">
    <property type="term" value="F:3-demethylubiquinol 3-O-methyltransferase activity"/>
    <property type="evidence" value="ECO:0007669"/>
    <property type="project" value="UniProtKB-EC"/>
</dbReference>
<feature type="domain" description="Methyltransferase" evidence="4">
    <location>
        <begin position="59"/>
        <end position="154"/>
    </location>
</feature>
<evidence type="ECO:0000313" key="5">
    <source>
        <dbReference type="EMBL" id="MFD1888750.1"/>
    </source>
</evidence>
<evidence type="ECO:0000313" key="6">
    <source>
        <dbReference type="Proteomes" id="UP001597326"/>
    </source>
</evidence>
<dbReference type="PANTHER" id="PTHR43464">
    <property type="entry name" value="METHYLTRANSFERASE"/>
    <property type="match status" value="1"/>
</dbReference>
<dbReference type="Pfam" id="PF13649">
    <property type="entry name" value="Methyltransf_25"/>
    <property type="match status" value="1"/>
</dbReference>
<evidence type="ECO:0000256" key="3">
    <source>
        <dbReference type="ARBA" id="ARBA00022691"/>
    </source>
</evidence>
<proteinExistence type="predicted"/>
<reference evidence="6" key="1">
    <citation type="journal article" date="2019" name="Int. J. Syst. Evol. Microbiol.">
        <title>The Global Catalogue of Microorganisms (GCM) 10K type strain sequencing project: providing services to taxonomists for standard genome sequencing and annotation.</title>
        <authorList>
            <consortium name="The Broad Institute Genomics Platform"/>
            <consortium name="The Broad Institute Genome Sequencing Center for Infectious Disease"/>
            <person name="Wu L."/>
            <person name="Ma J."/>
        </authorList>
    </citation>
    <scope>NUCLEOTIDE SEQUENCE [LARGE SCALE GENOMIC DNA]</scope>
    <source>
        <strain evidence="6">CAIM 431</strain>
    </source>
</reference>
<keyword evidence="3" id="KW-0949">S-adenosyl-L-methionine</keyword>
<evidence type="ECO:0000256" key="2">
    <source>
        <dbReference type="ARBA" id="ARBA00022679"/>
    </source>
</evidence>
<dbReference type="Gene3D" id="3.40.50.150">
    <property type="entry name" value="Vaccinia Virus protein VP39"/>
    <property type="match status" value="1"/>
</dbReference>
<sequence>MSENTAPSVEPGTWERMVASNPQHPFNYAERFRQMAANGADLLGEARFVDTMAPREAHILDAGCGPGRHASWLAARGHRVVGVDLDPNLIEIARAEAPGPDYFVQNLALLDLPAQGVEEAFDVIMCAGNVIAFPAPSSRRPILERFAAHLKPEGRAVIGFGAGRGYEFNEFLNDAAHSGLELQLGLSTWDLKPFRTDTNFLVAIFGRAAA</sequence>
<dbReference type="CDD" id="cd02440">
    <property type="entry name" value="AdoMet_MTases"/>
    <property type="match status" value="1"/>
</dbReference>
<evidence type="ECO:0000256" key="1">
    <source>
        <dbReference type="ARBA" id="ARBA00022603"/>
    </source>
</evidence>
<keyword evidence="2 5" id="KW-0808">Transferase</keyword>
<dbReference type="GO" id="GO:0032259">
    <property type="term" value="P:methylation"/>
    <property type="evidence" value="ECO:0007669"/>
    <property type="project" value="UniProtKB-KW"/>
</dbReference>
<name>A0ABW4RSC7_9ACTN</name>
<dbReference type="EMBL" id="JBHUFZ010000002">
    <property type="protein sequence ID" value="MFD1888750.1"/>
    <property type="molecule type" value="Genomic_DNA"/>
</dbReference>
<comment type="caution">
    <text evidence="5">The sequence shown here is derived from an EMBL/GenBank/DDBJ whole genome shotgun (WGS) entry which is preliminary data.</text>
</comment>
<dbReference type="InterPro" id="IPR029063">
    <property type="entry name" value="SAM-dependent_MTases_sf"/>
</dbReference>
<dbReference type="RefSeq" id="WP_343871833.1">
    <property type="nucleotide sequence ID" value="NZ_BAAAIX010000002.1"/>
</dbReference>
<dbReference type="SUPFAM" id="SSF53335">
    <property type="entry name" value="S-adenosyl-L-methionine-dependent methyltransferases"/>
    <property type="match status" value="1"/>
</dbReference>
<gene>
    <name evidence="5" type="ORF">ACFSCS_00925</name>
</gene>